<sequence length="210" mass="24489">MTLALIWLWSIRLTHSYFRRERWELGAREDWRYADMRKRYGSAWPLASFFLVYLIQQGMLVGLTLPLYAVFSSRRVWQPVLDSLATAGCLAGIGMAAVADNQLFRFMEGNERRLAAGKKPELLLDTGLWRHSRHPNYFFEQLFWWSLALFGADVGAPGVAIGALFNTACMVQVTRLTEERMLRRPERVRLYREYVRRTSVWVPWPAAKQP</sequence>
<comment type="caution">
    <text evidence="2">The sequence shown here is derived from an EMBL/GenBank/DDBJ whole genome shotgun (WGS) entry which is preliminary data.</text>
</comment>
<dbReference type="EMBL" id="CAXHTA020000006">
    <property type="protein sequence ID" value="CAL5222241.1"/>
    <property type="molecule type" value="Genomic_DNA"/>
</dbReference>
<gene>
    <name evidence="2" type="primary">g4575</name>
    <name evidence="2" type="ORF">VP750_LOCUS3900</name>
</gene>
<name>A0ABP1FQP0_9CHLO</name>
<dbReference type="Proteomes" id="UP001497392">
    <property type="component" value="Unassembled WGS sequence"/>
</dbReference>
<reference evidence="2 3" key="1">
    <citation type="submission" date="2024-06" db="EMBL/GenBank/DDBJ databases">
        <authorList>
            <person name="Kraege A."/>
            <person name="Thomma B."/>
        </authorList>
    </citation>
    <scope>NUCLEOTIDE SEQUENCE [LARGE SCALE GENOMIC DNA]</scope>
</reference>
<keyword evidence="3" id="KW-1185">Reference proteome</keyword>
<evidence type="ECO:0000313" key="3">
    <source>
        <dbReference type="Proteomes" id="UP001497392"/>
    </source>
</evidence>
<keyword evidence="1" id="KW-1133">Transmembrane helix</keyword>
<proteinExistence type="predicted"/>
<keyword evidence="1" id="KW-0472">Membrane</keyword>
<organism evidence="2 3">
    <name type="scientific">Coccomyxa viridis</name>
    <dbReference type="NCBI Taxonomy" id="1274662"/>
    <lineage>
        <taxon>Eukaryota</taxon>
        <taxon>Viridiplantae</taxon>
        <taxon>Chlorophyta</taxon>
        <taxon>core chlorophytes</taxon>
        <taxon>Trebouxiophyceae</taxon>
        <taxon>Trebouxiophyceae incertae sedis</taxon>
        <taxon>Coccomyxaceae</taxon>
        <taxon>Coccomyxa</taxon>
    </lineage>
</organism>
<accession>A0ABP1FQP0</accession>
<dbReference type="InterPro" id="IPR010721">
    <property type="entry name" value="UstE-like"/>
</dbReference>
<evidence type="ECO:0000313" key="2">
    <source>
        <dbReference type="EMBL" id="CAL5222241.1"/>
    </source>
</evidence>
<dbReference type="PANTHER" id="PTHR32251">
    <property type="entry name" value="3-OXO-5-ALPHA-STEROID 4-DEHYDROGENASE"/>
    <property type="match status" value="1"/>
</dbReference>
<dbReference type="Gene3D" id="1.20.120.1630">
    <property type="match status" value="1"/>
</dbReference>
<keyword evidence="1" id="KW-0812">Transmembrane</keyword>
<protein>
    <submittedName>
        <fullName evidence="2">G4575 protein</fullName>
    </submittedName>
</protein>
<feature type="transmembrane region" description="Helical" evidence="1">
    <location>
        <begin position="142"/>
        <end position="165"/>
    </location>
</feature>
<feature type="transmembrane region" description="Helical" evidence="1">
    <location>
        <begin position="80"/>
        <end position="99"/>
    </location>
</feature>
<dbReference type="PANTHER" id="PTHR32251:SF23">
    <property type="entry name" value="3-OXO-5-ALPHA-STEROID 4-DEHYDROGENASE (DUF1295)"/>
    <property type="match status" value="1"/>
</dbReference>
<dbReference type="Pfam" id="PF06966">
    <property type="entry name" value="DUF1295"/>
    <property type="match status" value="1"/>
</dbReference>
<feature type="transmembrane region" description="Helical" evidence="1">
    <location>
        <begin position="40"/>
        <end position="68"/>
    </location>
</feature>
<evidence type="ECO:0000256" key="1">
    <source>
        <dbReference type="SAM" id="Phobius"/>
    </source>
</evidence>